<proteinExistence type="predicted"/>
<dbReference type="AlphaFoldDB" id="A0A8I3NAG4"/>
<dbReference type="OrthoDB" id="26679at2759"/>
<dbReference type="PANTHER" id="PTHR23354">
    <property type="entry name" value="NUCLEOLAR PROTEIN 7/ESTROGEN RECEPTOR COACTIVATOR-RELATED"/>
    <property type="match status" value="1"/>
</dbReference>
<feature type="domain" description="TLDc" evidence="2">
    <location>
        <begin position="648"/>
        <end position="809"/>
    </location>
</feature>
<evidence type="ECO:0000256" key="1">
    <source>
        <dbReference type="SAM" id="MobiDB-lite"/>
    </source>
</evidence>
<feature type="region of interest" description="Disordered" evidence="1">
    <location>
        <begin position="21"/>
        <end position="66"/>
    </location>
</feature>
<feature type="compositionally biased region" description="Low complexity" evidence="1">
    <location>
        <begin position="115"/>
        <end position="132"/>
    </location>
</feature>
<dbReference type="PROSITE" id="PS51886">
    <property type="entry name" value="TLDC"/>
    <property type="match status" value="1"/>
</dbReference>
<feature type="region of interest" description="Disordered" evidence="1">
    <location>
        <begin position="270"/>
        <end position="339"/>
    </location>
</feature>
<keyword evidence="4" id="KW-1185">Reference proteome</keyword>
<feature type="region of interest" description="Disordered" evidence="1">
    <location>
        <begin position="425"/>
        <end position="463"/>
    </location>
</feature>
<dbReference type="SMART" id="SM00584">
    <property type="entry name" value="TLDc"/>
    <property type="match status" value="1"/>
</dbReference>
<dbReference type="Proteomes" id="UP000805418">
    <property type="component" value="Chromosome 13"/>
</dbReference>
<organism evidence="3 4">
    <name type="scientific">Canis lupus familiaris</name>
    <name type="common">Dog</name>
    <name type="synonym">Canis familiaris</name>
    <dbReference type="NCBI Taxonomy" id="9615"/>
    <lineage>
        <taxon>Eukaryota</taxon>
        <taxon>Metazoa</taxon>
        <taxon>Chordata</taxon>
        <taxon>Craniata</taxon>
        <taxon>Vertebrata</taxon>
        <taxon>Euteleostomi</taxon>
        <taxon>Mammalia</taxon>
        <taxon>Eutheria</taxon>
        <taxon>Laurasiatheria</taxon>
        <taxon>Carnivora</taxon>
        <taxon>Caniformia</taxon>
        <taxon>Canidae</taxon>
        <taxon>Canis</taxon>
    </lineage>
</organism>
<dbReference type="PANTHER" id="PTHR23354:SF69">
    <property type="entry name" value="OXIDATION RESISTANCE PROTEIN 1"/>
    <property type="match status" value="1"/>
</dbReference>
<dbReference type="GeneTree" id="ENSGT00940000155187"/>
<protein>
    <submittedName>
        <fullName evidence="3">Oxidation resistance 1</fullName>
    </submittedName>
</protein>
<feature type="compositionally biased region" description="Basic and acidic residues" evidence="1">
    <location>
        <begin position="425"/>
        <end position="443"/>
    </location>
</feature>
<dbReference type="Ensembl" id="ENSCAFT00845018615.1">
    <property type="protein sequence ID" value="ENSCAFP00845014522.1"/>
    <property type="gene ID" value="ENSCAFG00845010507.1"/>
</dbReference>
<accession>A0A8I3NAG4</accession>
<reference evidence="3" key="2">
    <citation type="submission" date="2025-08" db="UniProtKB">
        <authorList>
            <consortium name="Ensembl"/>
        </authorList>
    </citation>
    <scope>IDENTIFICATION</scope>
    <source>
        <strain evidence="3">Boxer</strain>
    </source>
</reference>
<feature type="region of interest" description="Disordered" evidence="1">
    <location>
        <begin position="115"/>
        <end position="135"/>
    </location>
</feature>
<evidence type="ECO:0000259" key="2">
    <source>
        <dbReference type="PROSITE" id="PS51886"/>
    </source>
</evidence>
<reference evidence="3" key="1">
    <citation type="submission" date="2020-03" db="EMBL/GenBank/DDBJ databases">
        <title>Long-read based genome assembly of a Labrador retriever dog.</title>
        <authorList>
            <person name="Eory L."/>
            <person name="Zhang W."/>
            <person name="Schoenebeck J."/>
        </authorList>
    </citation>
    <scope>NUCLEOTIDE SEQUENCE [LARGE SCALE GENOMIC DNA]</scope>
    <source>
        <strain evidence="3">Labrador retriever</strain>
    </source>
</reference>
<feature type="region of interest" description="Disordered" evidence="1">
    <location>
        <begin position="352"/>
        <end position="372"/>
    </location>
</feature>
<evidence type="ECO:0000313" key="4">
    <source>
        <dbReference type="Proteomes" id="UP000805418"/>
    </source>
</evidence>
<dbReference type="InterPro" id="IPR006571">
    <property type="entry name" value="TLDc_dom"/>
</dbReference>
<evidence type="ECO:0000313" key="3">
    <source>
        <dbReference type="Ensembl" id="ENSCAFP00845014522.1"/>
    </source>
</evidence>
<feature type="compositionally biased region" description="Basic and acidic residues" evidence="1">
    <location>
        <begin position="271"/>
        <end position="284"/>
    </location>
</feature>
<name>A0A8I3NAG4_CANLF</name>
<reference evidence="3" key="3">
    <citation type="submission" date="2025-09" db="UniProtKB">
        <authorList>
            <consortium name="Ensembl"/>
        </authorList>
    </citation>
    <scope>IDENTIFICATION</scope>
    <source>
        <strain evidence="3">Boxer</strain>
    </source>
</reference>
<dbReference type="Pfam" id="PF07534">
    <property type="entry name" value="TLD"/>
    <property type="match status" value="1"/>
</dbReference>
<sequence length="809" mass="91061">MSVSNLSWLKKKSQSVDITAPAFNPLTGAGKQTPQASKPPTPKTPIIEEEQNNVTNIQKHPSRRSELKRFYTIDTGQKKTLDKKDGRRMSFQKPKGTIEYTVLYVPDPDYVSSVESSPSLSPISPLSPTSSEAEFDKATNPDVVHLKEATPLSTFTGIRPTRVVSSTSEEEEAFTEKFLKINCKYITSGKGTVSGVLLVTPNNIMFDPHKTDPLVQENGCEEYGIMCPMEEVMSAAMYKEILDSKIKESLPIEIDQVSGRDFCHLKKMTKSHTDEIDSRTRDAGNDSASTAPKSTEESLSEDVFTESELSPIREELVSSDELRQDKSSGASSESVQTVHQSGIECLTAISESTNTPDHLKSDSGHSTNEIGTTSLKINLNNLERAMKEDQATDNFQEISGPKEQSTSLKDNADQDFLLNENSLHQEEGEKESMPCEEAADFKQKQTVNKGKQGKEQNQDSETEVEELRKLWKTHTMQQTRQQRENIQQVSQKEIKHKIATADLEGSVLLKEKRRHRLHKFLCLRVGKPMRKTFVSQASATMQQYAQRDKKHEYWFAVPQERTDHLYAFFIQWSPEIYADDTGEYTREPGFIVVKKIEESETNEDSTNEAAAREWEITTREDINSKQIAPAKADLESESFRPNLSDPSELLLPDQIEKLTKHLPPRTIGYPWTLVYGTGKHGTSLKTLYRTMTGLDTPVLMVIKDSDGQVFGALASEPFKVSDGFYGTGETFVFTFCPEFEVFKWTGDNMFFIKGDMDSLAFGGGGGEFALWLDGDLYHGRSHSCKTFGNHTLSKKEDFFIQDIEIWAFE</sequence>
<feature type="compositionally biased region" description="Basic and acidic residues" evidence="1">
    <location>
        <begin position="311"/>
        <end position="326"/>
    </location>
</feature>
<gene>
    <name evidence="3" type="primary">OXR1</name>
</gene>
<feature type="compositionally biased region" description="Polar residues" evidence="1">
    <location>
        <begin position="327"/>
        <end position="339"/>
    </location>
</feature>